<evidence type="ECO:0000313" key="11">
    <source>
        <dbReference type="Proteomes" id="UP000192223"/>
    </source>
</evidence>
<dbReference type="PANTHER" id="PTHR48069:SF3">
    <property type="entry name" value="DIHYDROFOLATE REDUCTASE"/>
    <property type="match status" value="1"/>
</dbReference>
<dbReference type="InterPro" id="IPR017925">
    <property type="entry name" value="DHFR_CS"/>
</dbReference>
<comment type="pathway">
    <text evidence="1">Cofactor biosynthesis; tetrahydrofolate biosynthesis; 5,6,7,8-tetrahydrofolate from 7,8-dihydrofolate: step 1/1.</text>
</comment>
<keyword evidence="5" id="KW-0521">NADP</keyword>
<dbReference type="CDD" id="cd00209">
    <property type="entry name" value="DHFR"/>
    <property type="match status" value="1"/>
</dbReference>
<dbReference type="PRINTS" id="PR00070">
    <property type="entry name" value="DHFR"/>
</dbReference>
<proteinExistence type="inferred from homology"/>
<name>A0A1W4XFZ2_AGRPL</name>
<keyword evidence="4" id="KW-0554">One-carbon metabolism</keyword>
<keyword evidence="11" id="KW-1185">Reference proteome</keyword>
<dbReference type="UniPathway" id="UPA00077">
    <property type="reaction ID" value="UER00158"/>
</dbReference>
<dbReference type="AlphaFoldDB" id="A0A1W4XFZ2"/>
<evidence type="ECO:0000256" key="3">
    <source>
        <dbReference type="ARBA" id="ARBA00012856"/>
    </source>
</evidence>
<feature type="domain" description="DHFR" evidence="10">
    <location>
        <begin position="4"/>
        <end position="183"/>
    </location>
</feature>
<reference evidence="12" key="1">
    <citation type="submission" date="2025-08" db="UniProtKB">
        <authorList>
            <consortium name="RefSeq"/>
        </authorList>
    </citation>
    <scope>IDENTIFICATION</scope>
    <source>
        <tissue evidence="12">Entire body</tissue>
    </source>
</reference>
<evidence type="ECO:0000256" key="2">
    <source>
        <dbReference type="ARBA" id="ARBA00009539"/>
    </source>
</evidence>
<evidence type="ECO:0000256" key="6">
    <source>
        <dbReference type="ARBA" id="ARBA00023002"/>
    </source>
</evidence>
<dbReference type="FunCoup" id="A0A1W4XFZ2">
    <property type="interactions" value="395"/>
</dbReference>
<accession>A0A1W4XFZ2</accession>
<dbReference type="OrthoDB" id="4664297at2759"/>
<dbReference type="STRING" id="224129.A0A1W4XFZ2"/>
<gene>
    <name evidence="12" type="primary">LOC108741387</name>
</gene>
<dbReference type="PROSITE" id="PS00075">
    <property type="entry name" value="DHFR_1"/>
    <property type="match status" value="1"/>
</dbReference>
<evidence type="ECO:0000259" key="10">
    <source>
        <dbReference type="PROSITE" id="PS51330"/>
    </source>
</evidence>
<comment type="function">
    <text evidence="7">Key enzyme in folate metabolism. Catalyzes an essential reaction for de novo glycine and purine synthesis, and for DNA precursor synthesis.</text>
</comment>
<dbReference type="RefSeq" id="XP_018331697.1">
    <property type="nucleotide sequence ID" value="XM_018476195.2"/>
</dbReference>
<dbReference type="GO" id="GO:0004146">
    <property type="term" value="F:dihydrofolate reductase activity"/>
    <property type="evidence" value="ECO:0007669"/>
    <property type="project" value="UniProtKB-EC"/>
</dbReference>
<dbReference type="KEGG" id="apln:108741387"/>
<sequence length="188" mass="22340">MSLKFNLIAAACENMGIGYNNNLPWRLKTEMEYFTRMTTATQDPTKKNVVLMGRKTWDCIPHKYKPLANRINFVLSRNIMNLKLYKDTFHFKSLDEALAKLQDDLFKSQYEKIWVIGGSNIYKLTMDSKHFYRLYLTEIKKVYECDTFFPKIDNSLQEIKDPTVPNEEQEENGVKFQYKVYQNPQFDK</sequence>
<dbReference type="SUPFAM" id="SSF53597">
    <property type="entry name" value="Dihydrofolate reductase-like"/>
    <property type="match status" value="1"/>
</dbReference>
<protein>
    <recommendedName>
        <fullName evidence="3">dihydrofolate reductase</fullName>
        <ecNumber evidence="3">1.5.1.3</ecNumber>
    </recommendedName>
</protein>
<dbReference type="GO" id="GO:0006730">
    <property type="term" value="P:one-carbon metabolic process"/>
    <property type="evidence" value="ECO:0007669"/>
    <property type="project" value="UniProtKB-KW"/>
</dbReference>
<dbReference type="EC" id="1.5.1.3" evidence="3"/>
<evidence type="ECO:0000256" key="4">
    <source>
        <dbReference type="ARBA" id="ARBA00022563"/>
    </source>
</evidence>
<dbReference type="InterPro" id="IPR012259">
    <property type="entry name" value="DHFR"/>
</dbReference>
<evidence type="ECO:0000313" key="12">
    <source>
        <dbReference type="RefSeq" id="XP_018331697.1"/>
    </source>
</evidence>
<dbReference type="Pfam" id="PF00186">
    <property type="entry name" value="DHFR_1"/>
    <property type="match status" value="1"/>
</dbReference>
<dbReference type="InterPro" id="IPR024072">
    <property type="entry name" value="DHFR-like_dom_sf"/>
</dbReference>
<dbReference type="PANTHER" id="PTHR48069">
    <property type="entry name" value="DIHYDROFOLATE REDUCTASE"/>
    <property type="match status" value="1"/>
</dbReference>
<dbReference type="PROSITE" id="PS51330">
    <property type="entry name" value="DHFR_2"/>
    <property type="match status" value="1"/>
</dbReference>
<dbReference type="FunFam" id="3.40.430.10:FF:000002">
    <property type="entry name" value="Dihydrofolate reductase"/>
    <property type="match status" value="1"/>
</dbReference>
<dbReference type="GO" id="GO:0050661">
    <property type="term" value="F:NADP binding"/>
    <property type="evidence" value="ECO:0007669"/>
    <property type="project" value="InterPro"/>
</dbReference>
<dbReference type="GO" id="GO:0005739">
    <property type="term" value="C:mitochondrion"/>
    <property type="evidence" value="ECO:0007669"/>
    <property type="project" value="TreeGrafter"/>
</dbReference>
<keyword evidence="6" id="KW-0560">Oxidoreductase</keyword>
<dbReference type="InParanoid" id="A0A1W4XFZ2"/>
<dbReference type="GO" id="GO:0046452">
    <property type="term" value="P:dihydrofolate metabolic process"/>
    <property type="evidence" value="ECO:0007669"/>
    <property type="project" value="TreeGrafter"/>
</dbReference>
<dbReference type="Proteomes" id="UP000192223">
    <property type="component" value="Unplaced"/>
</dbReference>
<comment type="catalytic activity">
    <reaction evidence="8">
        <text>(6S)-5,6,7,8-tetrahydrofolate + NADP(+) = 7,8-dihydrofolate + NADPH + H(+)</text>
        <dbReference type="Rhea" id="RHEA:15009"/>
        <dbReference type="ChEBI" id="CHEBI:15378"/>
        <dbReference type="ChEBI" id="CHEBI:57451"/>
        <dbReference type="ChEBI" id="CHEBI:57453"/>
        <dbReference type="ChEBI" id="CHEBI:57783"/>
        <dbReference type="ChEBI" id="CHEBI:58349"/>
        <dbReference type="EC" id="1.5.1.3"/>
    </reaction>
</comment>
<dbReference type="GeneID" id="108741387"/>
<evidence type="ECO:0000256" key="7">
    <source>
        <dbReference type="ARBA" id="ARBA00025067"/>
    </source>
</evidence>
<comment type="similarity">
    <text evidence="2 9">Belongs to the dihydrofolate reductase family.</text>
</comment>
<dbReference type="GO" id="GO:0046654">
    <property type="term" value="P:tetrahydrofolate biosynthetic process"/>
    <property type="evidence" value="ECO:0007669"/>
    <property type="project" value="UniProtKB-UniPathway"/>
</dbReference>
<evidence type="ECO:0000256" key="9">
    <source>
        <dbReference type="RuleBase" id="RU004474"/>
    </source>
</evidence>
<dbReference type="InterPro" id="IPR001796">
    <property type="entry name" value="DHFR_dom"/>
</dbReference>
<evidence type="ECO:0000256" key="1">
    <source>
        <dbReference type="ARBA" id="ARBA00004903"/>
    </source>
</evidence>
<organism evidence="11 12">
    <name type="scientific">Agrilus planipennis</name>
    <name type="common">Emerald ash borer</name>
    <name type="synonym">Agrilus marcopoli</name>
    <dbReference type="NCBI Taxonomy" id="224129"/>
    <lineage>
        <taxon>Eukaryota</taxon>
        <taxon>Metazoa</taxon>
        <taxon>Ecdysozoa</taxon>
        <taxon>Arthropoda</taxon>
        <taxon>Hexapoda</taxon>
        <taxon>Insecta</taxon>
        <taxon>Pterygota</taxon>
        <taxon>Neoptera</taxon>
        <taxon>Endopterygota</taxon>
        <taxon>Coleoptera</taxon>
        <taxon>Polyphaga</taxon>
        <taxon>Elateriformia</taxon>
        <taxon>Buprestoidea</taxon>
        <taxon>Buprestidae</taxon>
        <taxon>Agrilinae</taxon>
        <taxon>Agrilus</taxon>
    </lineage>
</organism>
<evidence type="ECO:0000256" key="5">
    <source>
        <dbReference type="ARBA" id="ARBA00022857"/>
    </source>
</evidence>
<dbReference type="Gene3D" id="3.40.430.10">
    <property type="entry name" value="Dihydrofolate Reductase, subunit A"/>
    <property type="match status" value="1"/>
</dbReference>
<dbReference type="GO" id="GO:0046655">
    <property type="term" value="P:folic acid metabolic process"/>
    <property type="evidence" value="ECO:0007669"/>
    <property type="project" value="TreeGrafter"/>
</dbReference>
<evidence type="ECO:0000256" key="8">
    <source>
        <dbReference type="ARBA" id="ARBA00048873"/>
    </source>
</evidence>